<dbReference type="AlphaFoldDB" id="A0A2M8LCB7"/>
<sequence length="73" mass="8160">MKSTHHHQEVVCPQDIFRDEALTEPIREGDKSGWTLWGDISTRVIPIGPRHIWTPVALMGNRALSKIFGPSAA</sequence>
<evidence type="ECO:0000313" key="2">
    <source>
        <dbReference type="Proteomes" id="UP000228700"/>
    </source>
</evidence>
<evidence type="ECO:0000313" key="1">
    <source>
        <dbReference type="EMBL" id="PJE74264.1"/>
    </source>
</evidence>
<protein>
    <submittedName>
        <fullName evidence="1">Uncharacterized protein</fullName>
    </submittedName>
</protein>
<organism evidence="1 2">
    <name type="scientific">Candidatus Taylorbacteria bacterium CG10_big_fil_rev_8_21_14_0_10_41_48</name>
    <dbReference type="NCBI Taxonomy" id="1975024"/>
    <lineage>
        <taxon>Bacteria</taxon>
        <taxon>Candidatus Tayloriibacteriota</taxon>
    </lineage>
</organism>
<proteinExistence type="predicted"/>
<name>A0A2M8LCB7_9BACT</name>
<gene>
    <name evidence="1" type="ORF">COV01_02085</name>
</gene>
<dbReference type="EMBL" id="PFEQ01000009">
    <property type="protein sequence ID" value="PJE74264.1"/>
    <property type="molecule type" value="Genomic_DNA"/>
</dbReference>
<reference evidence="2" key="1">
    <citation type="submission" date="2017-09" db="EMBL/GenBank/DDBJ databases">
        <title>Depth-based differentiation of microbial function through sediment-hosted aquifers and enrichment of novel symbionts in the deep terrestrial subsurface.</title>
        <authorList>
            <person name="Probst A.J."/>
            <person name="Ladd B."/>
            <person name="Jarett J.K."/>
            <person name="Geller-Mcgrath D.E."/>
            <person name="Sieber C.M.K."/>
            <person name="Emerson J.B."/>
            <person name="Anantharaman K."/>
            <person name="Thomas B.C."/>
            <person name="Malmstrom R."/>
            <person name="Stieglmeier M."/>
            <person name="Klingl A."/>
            <person name="Woyke T."/>
            <person name="Ryan C.M."/>
            <person name="Banfield J.F."/>
        </authorList>
    </citation>
    <scope>NUCLEOTIDE SEQUENCE [LARGE SCALE GENOMIC DNA]</scope>
</reference>
<accession>A0A2M8LCB7</accession>
<comment type="caution">
    <text evidence="1">The sequence shown here is derived from an EMBL/GenBank/DDBJ whole genome shotgun (WGS) entry which is preliminary data.</text>
</comment>
<dbReference type="Proteomes" id="UP000228700">
    <property type="component" value="Unassembled WGS sequence"/>
</dbReference>